<dbReference type="Proteomes" id="UP000032614">
    <property type="component" value="Chromosome 1"/>
</dbReference>
<dbReference type="EMBL" id="CP010026">
    <property type="protein sequence ID" value="AJZ61047.1"/>
    <property type="molecule type" value="Genomic_DNA"/>
</dbReference>
<feature type="chain" id="PRO_5043896958" evidence="1">
    <location>
        <begin position="22"/>
        <end position="288"/>
    </location>
</feature>
<keyword evidence="1" id="KW-0732">Signal</keyword>
<dbReference type="AlphaFoldDB" id="A0AAU8T559"/>
<dbReference type="KEGG" id="bfn:OI25_2999"/>
<protein>
    <submittedName>
        <fullName evidence="2">MetA-pathway of phenol degradation family protein</fullName>
    </submittedName>
</protein>
<accession>A0AAU8T559</accession>
<dbReference type="Pfam" id="PF13557">
    <property type="entry name" value="Phenol_MetA_deg"/>
    <property type="match status" value="1"/>
</dbReference>
<organism evidence="2 3">
    <name type="scientific">Paraburkholderia fungorum</name>
    <dbReference type="NCBI Taxonomy" id="134537"/>
    <lineage>
        <taxon>Bacteria</taxon>
        <taxon>Pseudomonadati</taxon>
        <taxon>Pseudomonadota</taxon>
        <taxon>Betaproteobacteria</taxon>
        <taxon>Burkholderiales</taxon>
        <taxon>Burkholderiaceae</taxon>
        <taxon>Paraburkholderia</taxon>
    </lineage>
</organism>
<sequence length="288" mass="31043">MNRVKIFILCVFLIRTVPVFAAGHYVAGVEGIEAATVPPPGLYYLAYLVNYNIKEISGVPGNNSGTVSALVNRFIWIGKMRFLGADVGVEADLPVLANSLTFNGNGYSGTSRGLGDILLGPLLAWHGSKWDTSFSIQETFDTGSYSAANPSSVGHGYDTTLFTVGGTYYPDQKRKWSLSALMRFEKNSMQSQTHITPGDGFTLEWGVGREIGGGKKVGLVGYYQAQTSNNSGPAANPLNPRKSGIGVEFDYPIPDNGLFLKFAGYTEYSASRGATKGNLLRMTFAKVF</sequence>
<evidence type="ECO:0000256" key="1">
    <source>
        <dbReference type="SAM" id="SignalP"/>
    </source>
</evidence>
<dbReference type="InterPro" id="IPR025737">
    <property type="entry name" value="FApF"/>
</dbReference>
<evidence type="ECO:0000313" key="3">
    <source>
        <dbReference type="Proteomes" id="UP000032614"/>
    </source>
</evidence>
<proteinExistence type="predicted"/>
<reference evidence="2 3" key="1">
    <citation type="journal article" date="2015" name="Genome Announc.">
        <title>Complete genome sequences for 59 burkholderia isolates, both pathogenic and near neighbor.</title>
        <authorList>
            <person name="Johnson S.L."/>
            <person name="Bishop-Lilly K.A."/>
            <person name="Ladner J.T."/>
            <person name="Daligault H.E."/>
            <person name="Davenport K.W."/>
            <person name="Jaissle J."/>
            <person name="Frey K.G."/>
            <person name="Koroleva G.I."/>
            <person name="Bruce D.C."/>
            <person name="Coyne S.R."/>
            <person name="Broomall S.M."/>
            <person name="Li P.E."/>
            <person name="Teshima H."/>
            <person name="Gibbons H.S."/>
            <person name="Palacios G.F."/>
            <person name="Rosenzweig C.N."/>
            <person name="Redden C.L."/>
            <person name="Xu Y."/>
            <person name="Minogue T.D."/>
            <person name="Chain P.S."/>
        </authorList>
    </citation>
    <scope>NUCLEOTIDE SEQUENCE [LARGE SCALE GENOMIC DNA]</scope>
    <source>
        <strain evidence="2 3">ATCC BAA-463</strain>
    </source>
</reference>
<dbReference type="RefSeq" id="WP_082094336.1">
    <property type="nucleotide sequence ID" value="NZ_CP010026.1"/>
</dbReference>
<gene>
    <name evidence="2" type="ORF">OI25_2999</name>
</gene>
<evidence type="ECO:0000313" key="2">
    <source>
        <dbReference type="EMBL" id="AJZ61047.1"/>
    </source>
</evidence>
<feature type="signal peptide" evidence="1">
    <location>
        <begin position="1"/>
        <end position="21"/>
    </location>
</feature>
<dbReference type="GeneID" id="66520988"/>
<name>A0AAU8T559_9BURK</name>